<reference evidence="1 2" key="1">
    <citation type="submission" date="2013-08" db="EMBL/GenBank/DDBJ databases">
        <title>Genome sequencing of Lysobacter.</title>
        <authorList>
            <person name="Zhang S."/>
            <person name="Wang G."/>
        </authorList>
    </citation>
    <scope>NUCLEOTIDE SEQUENCE [LARGE SCALE GENOMIC DNA]</scope>
    <source>
        <strain evidence="1 2">Ko07</strain>
    </source>
</reference>
<protein>
    <recommendedName>
        <fullName evidence="3">DUF4177 domain-containing protein</fullName>
    </recommendedName>
</protein>
<dbReference type="STRING" id="1122185.N792_05295"/>
<comment type="caution">
    <text evidence="1">The sequence shown here is derived from an EMBL/GenBank/DDBJ whole genome shotgun (WGS) entry which is preliminary data.</text>
</comment>
<proteinExistence type="predicted"/>
<evidence type="ECO:0008006" key="3">
    <source>
        <dbReference type="Google" id="ProtNLM"/>
    </source>
</evidence>
<dbReference type="OrthoDB" id="9799495at2"/>
<accession>A0A0A0EQI6</accession>
<keyword evidence="2" id="KW-1185">Reference proteome</keyword>
<evidence type="ECO:0000313" key="2">
    <source>
        <dbReference type="Proteomes" id="UP000030017"/>
    </source>
</evidence>
<organism evidence="1 2">
    <name type="scientific">Lysobacter concretionis Ko07 = DSM 16239</name>
    <dbReference type="NCBI Taxonomy" id="1122185"/>
    <lineage>
        <taxon>Bacteria</taxon>
        <taxon>Pseudomonadati</taxon>
        <taxon>Pseudomonadota</taxon>
        <taxon>Gammaproteobacteria</taxon>
        <taxon>Lysobacterales</taxon>
        <taxon>Lysobacteraceae</taxon>
        <taxon>Novilysobacter</taxon>
    </lineage>
</organism>
<sequence>MSNRWSYQVLELTPSMLGPSMSEQLSDELNRLGEQGWELVSMTQITPFDHVRLVLKKEA</sequence>
<dbReference type="Pfam" id="PF13783">
    <property type="entry name" value="DUF4177"/>
    <property type="match status" value="1"/>
</dbReference>
<dbReference type="AlphaFoldDB" id="A0A0A0EQI6"/>
<dbReference type="InterPro" id="IPR025234">
    <property type="entry name" value="YjzH-like"/>
</dbReference>
<evidence type="ECO:0000313" key="1">
    <source>
        <dbReference type="EMBL" id="KGM52485.1"/>
    </source>
</evidence>
<gene>
    <name evidence="1" type="ORF">N792_05295</name>
</gene>
<dbReference type="RefSeq" id="WP_036192724.1">
    <property type="nucleotide sequence ID" value="NZ_AVPS01000003.1"/>
</dbReference>
<name>A0A0A0EQI6_9GAMM</name>
<dbReference type="EMBL" id="AVPS01000003">
    <property type="protein sequence ID" value="KGM52485.1"/>
    <property type="molecule type" value="Genomic_DNA"/>
</dbReference>
<dbReference type="Proteomes" id="UP000030017">
    <property type="component" value="Unassembled WGS sequence"/>
</dbReference>